<dbReference type="Proteomes" id="UP000578686">
    <property type="component" value="Unassembled WGS sequence"/>
</dbReference>
<evidence type="ECO:0000313" key="4">
    <source>
        <dbReference type="EMBL" id="NJQ05407.1"/>
    </source>
</evidence>
<dbReference type="PROSITE" id="PS50893">
    <property type="entry name" value="ABC_TRANSPORTER_2"/>
    <property type="match status" value="1"/>
</dbReference>
<evidence type="ECO:0000256" key="2">
    <source>
        <dbReference type="ARBA" id="ARBA00022840"/>
    </source>
</evidence>
<dbReference type="GO" id="GO:0016887">
    <property type="term" value="F:ATP hydrolysis activity"/>
    <property type="evidence" value="ECO:0007669"/>
    <property type="project" value="InterPro"/>
</dbReference>
<keyword evidence="2 4" id="KW-0067">ATP-binding</keyword>
<dbReference type="Gene3D" id="3.40.50.300">
    <property type="entry name" value="P-loop containing nucleotide triphosphate hydrolases"/>
    <property type="match status" value="1"/>
</dbReference>
<dbReference type="GO" id="GO:0005524">
    <property type="term" value="F:ATP binding"/>
    <property type="evidence" value="ECO:0007669"/>
    <property type="project" value="UniProtKB-KW"/>
</dbReference>
<dbReference type="AlphaFoldDB" id="A0A7X6CZJ5"/>
<organism evidence="4 5">
    <name type="scientific">Streptomyces lonarensis</name>
    <dbReference type="NCBI Taxonomy" id="700599"/>
    <lineage>
        <taxon>Bacteria</taxon>
        <taxon>Bacillati</taxon>
        <taxon>Actinomycetota</taxon>
        <taxon>Actinomycetes</taxon>
        <taxon>Kitasatosporales</taxon>
        <taxon>Streptomycetaceae</taxon>
        <taxon>Streptomyces</taxon>
    </lineage>
</organism>
<evidence type="ECO:0000256" key="1">
    <source>
        <dbReference type="ARBA" id="ARBA00022741"/>
    </source>
</evidence>
<keyword evidence="5" id="KW-1185">Reference proteome</keyword>
<comment type="caution">
    <text evidence="4">The sequence shown here is derived from an EMBL/GenBank/DDBJ whole genome shotgun (WGS) entry which is preliminary data.</text>
</comment>
<dbReference type="SMART" id="SM00382">
    <property type="entry name" value="AAA"/>
    <property type="match status" value="1"/>
</dbReference>
<dbReference type="PROSITE" id="PS00211">
    <property type="entry name" value="ABC_TRANSPORTER_1"/>
    <property type="match status" value="1"/>
</dbReference>
<dbReference type="InterPro" id="IPR003593">
    <property type="entry name" value="AAA+_ATPase"/>
</dbReference>
<protein>
    <submittedName>
        <fullName evidence="4">ABC transporter ATP-binding protein</fullName>
    </submittedName>
</protein>
<feature type="non-terminal residue" evidence="4">
    <location>
        <position position="1"/>
    </location>
</feature>
<dbReference type="InterPro" id="IPR003439">
    <property type="entry name" value="ABC_transporter-like_ATP-bd"/>
</dbReference>
<name>A0A7X6CZJ5_9ACTN</name>
<dbReference type="PANTHER" id="PTHR24221:SF654">
    <property type="entry name" value="ATP-BINDING CASSETTE SUB-FAMILY B MEMBER 6"/>
    <property type="match status" value="1"/>
</dbReference>
<dbReference type="RefSeq" id="WP_167968691.1">
    <property type="nucleotide sequence ID" value="NZ_JAAVJD010000035.1"/>
</dbReference>
<dbReference type="InterPro" id="IPR027417">
    <property type="entry name" value="P-loop_NTPase"/>
</dbReference>
<gene>
    <name evidence="4" type="ORF">HCN56_07400</name>
</gene>
<dbReference type="Pfam" id="PF00005">
    <property type="entry name" value="ABC_tran"/>
    <property type="match status" value="1"/>
</dbReference>
<dbReference type="PANTHER" id="PTHR24221">
    <property type="entry name" value="ATP-BINDING CASSETTE SUB-FAMILY B"/>
    <property type="match status" value="1"/>
</dbReference>
<feature type="domain" description="ABC transporter" evidence="3">
    <location>
        <begin position="14"/>
        <end position="241"/>
    </location>
</feature>
<proteinExistence type="predicted"/>
<keyword evidence="1" id="KW-0547">Nucleotide-binding</keyword>
<accession>A0A7X6CZJ5</accession>
<evidence type="ECO:0000259" key="3">
    <source>
        <dbReference type="PROSITE" id="PS50893"/>
    </source>
</evidence>
<dbReference type="EMBL" id="JAAVJD010000035">
    <property type="protein sequence ID" value="NJQ05407.1"/>
    <property type="molecule type" value="Genomic_DNA"/>
</dbReference>
<dbReference type="SUPFAM" id="SSF52540">
    <property type="entry name" value="P-loop containing nucleoside triphosphate hydrolases"/>
    <property type="match status" value="1"/>
</dbReference>
<sequence length="249" mass="24957">PGAGRRAGAVGAALRGVRFAYGPGARPVLDGLDLTVAPGEHLAVIGPSGTGKSTLAALLTGDRAPDAGTVRWTGPDGAGHGGGAPPGVVLLPQQPYVFTGSLRENLRYLRPDAGEEAVASAVDALGLRALVAEVGGLDATVRPDGLSLGERQLVVLARAFVAVPSLLVLDEATGRLDAAAEARAEKALAARAGTLVVIAHRPASARRADRVLLLDGAEVVHGTPGELAARSPLYRELTGEGPGPAPTGG</sequence>
<evidence type="ECO:0000313" key="5">
    <source>
        <dbReference type="Proteomes" id="UP000578686"/>
    </source>
</evidence>
<dbReference type="GO" id="GO:0034040">
    <property type="term" value="F:ATPase-coupled lipid transmembrane transporter activity"/>
    <property type="evidence" value="ECO:0007669"/>
    <property type="project" value="TreeGrafter"/>
</dbReference>
<dbReference type="InterPro" id="IPR017871">
    <property type="entry name" value="ABC_transporter-like_CS"/>
</dbReference>
<reference evidence="4 5" key="1">
    <citation type="submission" date="2020-03" db="EMBL/GenBank/DDBJ databases">
        <title>Draft genome of Streptomyces sp. ventii, isolated from the Axial Seamount in the Pacific Ocean, and resequencing of the two type strains Streptomyces lonarensis strain NCL 716 and Streptomyces bohaiensis strain 11A07.</title>
        <authorList>
            <person name="Loughran R.M."/>
            <person name="Pfannmuller K.M."/>
            <person name="Wasson B.J."/>
            <person name="Deadmond M.C."/>
            <person name="Paddock B.E."/>
            <person name="Koyack M.J."/>
            <person name="Gallegos D.A."/>
            <person name="Mitchell E.A."/>
            <person name="Ushijima B."/>
            <person name="Saw J.H."/>
            <person name="Mcphail K.L."/>
            <person name="Videau P."/>
        </authorList>
    </citation>
    <scope>NUCLEOTIDE SEQUENCE [LARGE SCALE GENOMIC DNA]</scope>
    <source>
        <strain evidence="4 5">NCL716</strain>
    </source>
</reference>
<dbReference type="InterPro" id="IPR039421">
    <property type="entry name" value="Type_1_exporter"/>
</dbReference>